<gene>
    <name evidence="4" type="ORF">DKG75_20155</name>
</gene>
<dbReference type="SUPFAM" id="SSF111369">
    <property type="entry name" value="HlyD-like secretion proteins"/>
    <property type="match status" value="3"/>
</dbReference>
<dbReference type="GO" id="GO:0016787">
    <property type="term" value="F:hydrolase activity"/>
    <property type="evidence" value="ECO:0007669"/>
    <property type="project" value="UniProtKB-KW"/>
</dbReference>
<dbReference type="PANTHER" id="PTHR30438">
    <property type="entry name" value="36 KDA ANTIGEN-RELATED"/>
    <property type="match status" value="1"/>
</dbReference>
<protein>
    <submittedName>
        <fullName evidence="4">Glycoside hydrolase family 43</fullName>
    </submittedName>
</protein>
<feature type="coiled-coil region" evidence="1">
    <location>
        <begin position="182"/>
        <end position="209"/>
    </location>
</feature>
<keyword evidence="2" id="KW-1133">Transmembrane helix</keyword>
<dbReference type="EMBL" id="QGLF01000006">
    <property type="protein sequence ID" value="PWR18285.1"/>
    <property type="molecule type" value="Genomic_DNA"/>
</dbReference>
<dbReference type="Gene3D" id="2.40.30.170">
    <property type="match status" value="1"/>
</dbReference>
<dbReference type="RefSeq" id="WP_109922992.1">
    <property type="nucleotide sequence ID" value="NZ_QGLF01000006.1"/>
</dbReference>
<dbReference type="InterPro" id="IPR058624">
    <property type="entry name" value="MdtA-like_HH"/>
</dbReference>
<evidence type="ECO:0000313" key="5">
    <source>
        <dbReference type="Proteomes" id="UP000246077"/>
    </source>
</evidence>
<dbReference type="GO" id="GO:0005886">
    <property type="term" value="C:plasma membrane"/>
    <property type="evidence" value="ECO:0007669"/>
    <property type="project" value="TreeGrafter"/>
</dbReference>
<evidence type="ECO:0000313" key="4">
    <source>
        <dbReference type="EMBL" id="PWR18285.1"/>
    </source>
</evidence>
<dbReference type="Gene3D" id="1.10.287.470">
    <property type="entry name" value="Helix hairpin bin"/>
    <property type="match status" value="2"/>
</dbReference>
<dbReference type="Proteomes" id="UP000246077">
    <property type="component" value="Unassembled WGS sequence"/>
</dbReference>
<reference evidence="5" key="1">
    <citation type="submission" date="2018-05" db="EMBL/GenBank/DDBJ databases">
        <title>Zavarzinia sp. HR-AS.</title>
        <authorList>
            <person name="Lee Y."/>
            <person name="Jeon C.O."/>
        </authorList>
    </citation>
    <scope>NUCLEOTIDE SEQUENCE [LARGE SCALE GENOMIC DNA]</scope>
    <source>
        <strain evidence="5">DSM 1231</strain>
    </source>
</reference>
<keyword evidence="5" id="KW-1185">Reference proteome</keyword>
<evidence type="ECO:0000256" key="2">
    <source>
        <dbReference type="SAM" id="Phobius"/>
    </source>
</evidence>
<dbReference type="Pfam" id="PF25876">
    <property type="entry name" value="HH_MFP_RND"/>
    <property type="match status" value="1"/>
</dbReference>
<dbReference type="Gene3D" id="2.40.50.100">
    <property type="match status" value="2"/>
</dbReference>
<comment type="caution">
    <text evidence="4">The sequence shown here is derived from an EMBL/GenBank/DDBJ whole genome shotgun (WGS) entry which is preliminary data.</text>
</comment>
<dbReference type="OrthoDB" id="9778236at2"/>
<organism evidence="4 5">
    <name type="scientific">Zavarzinia compransoris</name>
    <dbReference type="NCBI Taxonomy" id="1264899"/>
    <lineage>
        <taxon>Bacteria</taxon>
        <taxon>Pseudomonadati</taxon>
        <taxon>Pseudomonadota</taxon>
        <taxon>Alphaproteobacteria</taxon>
        <taxon>Rhodospirillales</taxon>
        <taxon>Zavarziniaceae</taxon>
        <taxon>Zavarzinia</taxon>
    </lineage>
</organism>
<accession>A0A317DZH2</accession>
<sequence>MKLRGGKGLVAGLAVVAGIVGYLVWQKAADSGMPPGIASGNGRLEAVEIDIAAKTGGRLKDVLVREGDFVTAGQVIAQMDVAQLAARKREAGAQLRRAEIAIGTAGSLVSQREAEKDAAQAVVEQREAELEAAASKLARSEQLLRNSTVSRQTVDDDRAAARSAAAALSAAKASLAAADAAIGAAKAQVVDAEAAVEAARAAIESLDADIADGTLRAPRDGRIQYLVAQPGEVLAGGGRVVNMVDVSDVYMTFFLPTQQAGRVALGADVRLVIDAAPDVVIPASVSFVADVAQFTPKTVETEEERLKLMFRVRARIAPELLARYLRQVKTGLPGMAHVRLDPETAWPPALDTNLVQ</sequence>
<keyword evidence="1" id="KW-0175">Coiled coil</keyword>
<dbReference type="PANTHER" id="PTHR30438:SF2">
    <property type="entry name" value="MEMBRANE PROTEIN"/>
    <property type="match status" value="1"/>
</dbReference>
<name>A0A317DZH2_9PROT</name>
<evidence type="ECO:0000256" key="1">
    <source>
        <dbReference type="SAM" id="Coils"/>
    </source>
</evidence>
<feature type="coiled-coil region" evidence="1">
    <location>
        <begin position="81"/>
        <end position="143"/>
    </location>
</feature>
<evidence type="ECO:0000259" key="3">
    <source>
        <dbReference type="Pfam" id="PF25876"/>
    </source>
</evidence>
<proteinExistence type="predicted"/>
<dbReference type="AlphaFoldDB" id="A0A317DZH2"/>
<feature type="transmembrane region" description="Helical" evidence="2">
    <location>
        <begin position="7"/>
        <end position="25"/>
    </location>
</feature>
<keyword evidence="2" id="KW-0472">Membrane</keyword>
<keyword evidence="4" id="KW-0378">Hydrolase</keyword>
<feature type="domain" description="Multidrug resistance protein MdtA-like alpha-helical hairpin" evidence="3">
    <location>
        <begin position="117"/>
        <end position="178"/>
    </location>
</feature>
<keyword evidence="2" id="KW-0812">Transmembrane</keyword>